<dbReference type="Proteomes" id="UP000236173">
    <property type="component" value="Unassembled WGS sequence"/>
</dbReference>
<evidence type="ECO:0000313" key="3">
    <source>
        <dbReference type="Proteomes" id="UP000236173"/>
    </source>
</evidence>
<dbReference type="NCBIfam" id="TIGR02532">
    <property type="entry name" value="IV_pilin_GFxxxE"/>
    <property type="match status" value="1"/>
</dbReference>
<reference evidence="3" key="1">
    <citation type="submission" date="2017-09" db="EMBL/GenBank/DDBJ databases">
        <title>Metaegenomics of thermophilic ammonia-oxidizing enrichment culture.</title>
        <authorList>
            <person name="Kato S."/>
            <person name="Suzuki K."/>
        </authorList>
    </citation>
    <scope>NUCLEOTIDE SEQUENCE [LARGE SCALE GENOMIC DNA]</scope>
</reference>
<dbReference type="AlphaFoldDB" id="A0A2H5XDG8"/>
<dbReference type="InterPro" id="IPR012902">
    <property type="entry name" value="N_methyl_site"/>
</dbReference>
<dbReference type="PANTHER" id="PTHR30093">
    <property type="entry name" value="GENERAL SECRETION PATHWAY PROTEIN G"/>
    <property type="match status" value="1"/>
</dbReference>
<proteinExistence type="predicted"/>
<accession>A0A2H5XDG8</accession>
<dbReference type="Gene3D" id="3.30.700.10">
    <property type="entry name" value="Glycoprotein, Type 4 Pilin"/>
    <property type="match status" value="1"/>
</dbReference>
<organism evidence="2 3">
    <name type="scientific">Candidatus Fervidibacter japonicus</name>
    <dbReference type="NCBI Taxonomy" id="2035412"/>
    <lineage>
        <taxon>Bacteria</taxon>
        <taxon>Candidatus Fervidibacterota</taxon>
        <taxon>Candidatus Fervidibacter</taxon>
    </lineage>
</organism>
<sequence>MRRSQKCRRCSRLHLDAGFTFLRRLKRAALRSARSHLDTGFTLIELLVVIAIIAILAAILFPVFAQAREKARQASCLSNLRNVAMAQAQYVQDYDELLNRIRGRWVPQGVKWAFGAQDMLAAYIRNDAIWKCPSDSIPRDDCDASFGYPISYSFTNFQSNWDDGPSGTATFGLHAYSTNTADWEVRSKGLPEIGAPGDTIAIFELWTTASYSEGFAYWRWDVRNIADPNWPDAPNYFVFTWCSGKPNQAQMTIGAHALQTNFTFVDGHVKAMPRRQTMPWPWTPSAIQQRAAAGQSNRNLLHWKVSGNYAPSYK</sequence>
<keyword evidence="1" id="KW-1133">Transmembrane helix</keyword>
<protein>
    <recommendedName>
        <fullName evidence="4">Type II secretion system protein G</fullName>
    </recommendedName>
</protein>
<dbReference type="PROSITE" id="PS00409">
    <property type="entry name" value="PROKAR_NTER_METHYL"/>
    <property type="match status" value="1"/>
</dbReference>
<gene>
    <name evidence="2" type="ORF">HRbin17_01744</name>
</gene>
<dbReference type="SUPFAM" id="SSF54523">
    <property type="entry name" value="Pili subunits"/>
    <property type="match status" value="1"/>
</dbReference>
<name>A0A2H5XDG8_9BACT</name>
<evidence type="ECO:0000256" key="1">
    <source>
        <dbReference type="SAM" id="Phobius"/>
    </source>
</evidence>
<dbReference type="Pfam" id="PF07963">
    <property type="entry name" value="N_methyl"/>
    <property type="match status" value="1"/>
</dbReference>
<evidence type="ECO:0008006" key="4">
    <source>
        <dbReference type="Google" id="ProtNLM"/>
    </source>
</evidence>
<keyword evidence="1" id="KW-0812">Transmembrane</keyword>
<dbReference type="InterPro" id="IPR045584">
    <property type="entry name" value="Pilin-like"/>
</dbReference>
<feature type="transmembrane region" description="Helical" evidence="1">
    <location>
        <begin position="41"/>
        <end position="65"/>
    </location>
</feature>
<comment type="caution">
    <text evidence="2">The sequence shown here is derived from an EMBL/GenBank/DDBJ whole genome shotgun (WGS) entry which is preliminary data.</text>
</comment>
<dbReference type="EMBL" id="BEHT01000023">
    <property type="protein sequence ID" value="GBC99222.1"/>
    <property type="molecule type" value="Genomic_DNA"/>
</dbReference>
<evidence type="ECO:0000313" key="2">
    <source>
        <dbReference type="EMBL" id="GBC99222.1"/>
    </source>
</evidence>
<keyword evidence="1" id="KW-0472">Membrane</keyword>